<dbReference type="EMBL" id="BTRK01000006">
    <property type="protein sequence ID" value="GMR62148.1"/>
    <property type="molecule type" value="Genomic_DNA"/>
</dbReference>
<evidence type="ECO:0000256" key="1">
    <source>
        <dbReference type="SAM" id="MobiDB-lite"/>
    </source>
</evidence>
<comment type="caution">
    <text evidence="2">The sequence shown here is derived from an EMBL/GenBank/DDBJ whole genome shotgun (WGS) entry which is preliminary data.</text>
</comment>
<sequence length="148" mass="17118">GRGKRKRRLTEAAEAAQAQARPRLSSRRISERKDQHLSALEYMHEELTEPIEEEVDGEESEIFHPTIFTSILTEVAHEEMVHADSPQGMYMQSHLRSIHSMGGQRVTRGMHIVSDHDDLLDQELVEEHDIVFRCVRWSCKDSTIRTID</sequence>
<gene>
    <name evidence="2" type="ORF">PMAYCL1PPCAC_32343</name>
</gene>
<feature type="non-terminal residue" evidence="2">
    <location>
        <position position="1"/>
    </location>
</feature>
<evidence type="ECO:0000313" key="3">
    <source>
        <dbReference type="Proteomes" id="UP001328107"/>
    </source>
</evidence>
<dbReference type="AlphaFoldDB" id="A0AAN5DEN9"/>
<dbReference type="Proteomes" id="UP001328107">
    <property type="component" value="Unassembled WGS sequence"/>
</dbReference>
<reference evidence="3" key="1">
    <citation type="submission" date="2022-10" db="EMBL/GenBank/DDBJ databases">
        <title>Genome assembly of Pristionchus species.</title>
        <authorList>
            <person name="Yoshida K."/>
            <person name="Sommer R.J."/>
        </authorList>
    </citation>
    <scope>NUCLEOTIDE SEQUENCE [LARGE SCALE GENOMIC DNA]</scope>
    <source>
        <strain evidence="3">RS5460</strain>
    </source>
</reference>
<accession>A0AAN5DEN9</accession>
<feature type="region of interest" description="Disordered" evidence="1">
    <location>
        <begin position="1"/>
        <end position="32"/>
    </location>
</feature>
<evidence type="ECO:0000313" key="2">
    <source>
        <dbReference type="EMBL" id="GMR62148.1"/>
    </source>
</evidence>
<name>A0AAN5DEN9_9BILA</name>
<organism evidence="2 3">
    <name type="scientific">Pristionchus mayeri</name>
    <dbReference type="NCBI Taxonomy" id="1317129"/>
    <lineage>
        <taxon>Eukaryota</taxon>
        <taxon>Metazoa</taxon>
        <taxon>Ecdysozoa</taxon>
        <taxon>Nematoda</taxon>
        <taxon>Chromadorea</taxon>
        <taxon>Rhabditida</taxon>
        <taxon>Rhabditina</taxon>
        <taxon>Diplogasteromorpha</taxon>
        <taxon>Diplogasteroidea</taxon>
        <taxon>Neodiplogasteridae</taxon>
        <taxon>Pristionchus</taxon>
    </lineage>
</organism>
<proteinExistence type="predicted"/>
<protein>
    <submittedName>
        <fullName evidence="2">Uncharacterized protein</fullName>
    </submittedName>
</protein>
<keyword evidence="3" id="KW-1185">Reference proteome</keyword>